<keyword evidence="3" id="KW-1185">Reference proteome</keyword>
<reference evidence="2 3" key="1">
    <citation type="submission" date="2007-06" db="EMBL/GenBank/DDBJ databases">
        <authorList>
            <person name="Shimkets L."/>
            <person name="Ferriera S."/>
            <person name="Johnson J."/>
            <person name="Kravitz S."/>
            <person name="Beeson K."/>
            <person name="Sutton G."/>
            <person name="Rogers Y.-H."/>
            <person name="Friedman R."/>
            <person name="Frazier M."/>
            <person name="Venter J.C."/>
        </authorList>
    </citation>
    <scope>NUCLEOTIDE SEQUENCE [LARGE SCALE GENOMIC DNA]</scope>
    <source>
        <strain evidence="2 3">SIR-1</strain>
    </source>
</reference>
<evidence type="ECO:0000313" key="2">
    <source>
        <dbReference type="EMBL" id="EDM81692.1"/>
    </source>
</evidence>
<gene>
    <name evidence="2" type="ORF">PPSIR1_22284</name>
</gene>
<dbReference type="STRING" id="391625.PPSIR1_22284"/>
<comment type="caution">
    <text evidence="2">The sequence shown here is derived from an EMBL/GenBank/DDBJ whole genome shotgun (WGS) entry which is preliminary data.</text>
</comment>
<organism evidence="2 3">
    <name type="scientific">Plesiocystis pacifica SIR-1</name>
    <dbReference type="NCBI Taxonomy" id="391625"/>
    <lineage>
        <taxon>Bacteria</taxon>
        <taxon>Pseudomonadati</taxon>
        <taxon>Myxococcota</taxon>
        <taxon>Polyangia</taxon>
        <taxon>Nannocystales</taxon>
        <taxon>Nannocystaceae</taxon>
        <taxon>Plesiocystis</taxon>
    </lineage>
</organism>
<evidence type="ECO:0000256" key="1">
    <source>
        <dbReference type="SAM" id="MobiDB-lite"/>
    </source>
</evidence>
<dbReference type="EMBL" id="ABCS01000002">
    <property type="protein sequence ID" value="EDM81692.1"/>
    <property type="molecule type" value="Genomic_DNA"/>
</dbReference>
<name>A6FXV4_9BACT</name>
<accession>A6FXV4</accession>
<dbReference type="Proteomes" id="UP000005801">
    <property type="component" value="Unassembled WGS sequence"/>
</dbReference>
<dbReference type="AlphaFoldDB" id="A6FXV4"/>
<feature type="region of interest" description="Disordered" evidence="1">
    <location>
        <begin position="1"/>
        <end position="31"/>
    </location>
</feature>
<protein>
    <submittedName>
        <fullName evidence="2">Uncharacterized protein</fullName>
    </submittedName>
</protein>
<sequence length="31" mass="3580">MLGLPRVGTRPSFDLPDQLRNDWKMPARQPS</sequence>
<evidence type="ECO:0000313" key="3">
    <source>
        <dbReference type="Proteomes" id="UP000005801"/>
    </source>
</evidence>
<proteinExistence type="predicted"/>